<comment type="similarity">
    <text evidence="2">Belongs to the ABC transporter superfamily.</text>
</comment>
<feature type="domain" description="ABC transporter" evidence="8">
    <location>
        <begin position="8"/>
        <end position="256"/>
    </location>
</feature>
<dbReference type="InterPro" id="IPR027417">
    <property type="entry name" value="P-loop_NTPase"/>
</dbReference>
<keyword evidence="5" id="KW-0547">Nucleotide-binding</keyword>
<keyword evidence="4" id="KW-1003">Cell membrane</keyword>
<evidence type="ECO:0000256" key="4">
    <source>
        <dbReference type="ARBA" id="ARBA00022475"/>
    </source>
</evidence>
<accession>A0A1N7PSA1</accession>
<dbReference type="PANTHER" id="PTHR43297:SF2">
    <property type="entry name" value="DIPEPTIDE TRANSPORT ATP-BINDING PROTEIN DPPD"/>
    <property type="match status" value="1"/>
</dbReference>
<dbReference type="NCBIfam" id="TIGR01727">
    <property type="entry name" value="oligo_HPY"/>
    <property type="match status" value="1"/>
</dbReference>
<dbReference type="RefSeq" id="WP_076450646.1">
    <property type="nucleotide sequence ID" value="NZ_FTOQ01000019.1"/>
</dbReference>
<dbReference type="CDD" id="cd03257">
    <property type="entry name" value="ABC_NikE_OppD_transporters"/>
    <property type="match status" value="1"/>
</dbReference>
<dbReference type="Pfam" id="PF08352">
    <property type="entry name" value="oligo_HPY"/>
    <property type="match status" value="1"/>
</dbReference>
<dbReference type="SMART" id="SM00382">
    <property type="entry name" value="AAA"/>
    <property type="match status" value="1"/>
</dbReference>
<proteinExistence type="inferred from homology"/>
<evidence type="ECO:0000259" key="8">
    <source>
        <dbReference type="PROSITE" id="PS50893"/>
    </source>
</evidence>
<dbReference type="GO" id="GO:0015833">
    <property type="term" value="P:peptide transport"/>
    <property type="evidence" value="ECO:0007669"/>
    <property type="project" value="InterPro"/>
</dbReference>
<dbReference type="GO" id="GO:0016887">
    <property type="term" value="F:ATP hydrolysis activity"/>
    <property type="evidence" value="ECO:0007669"/>
    <property type="project" value="InterPro"/>
</dbReference>
<dbReference type="FunFam" id="3.40.50.300:FF:000016">
    <property type="entry name" value="Oligopeptide ABC transporter ATP-binding component"/>
    <property type="match status" value="1"/>
</dbReference>
<dbReference type="GO" id="GO:0055085">
    <property type="term" value="P:transmembrane transport"/>
    <property type="evidence" value="ECO:0007669"/>
    <property type="project" value="UniProtKB-ARBA"/>
</dbReference>
<dbReference type="InterPro" id="IPR003439">
    <property type="entry name" value="ABC_transporter-like_ATP-bd"/>
</dbReference>
<dbReference type="Gene3D" id="3.40.50.300">
    <property type="entry name" value="P-loop containing nucleotide triphosphate hydrolases"/>
    <property type="match status" value="1"/>
</dbReference>
<dbReference type="PANTHER" id="PTHR43297">
    <property type="entry name" value="OLIGOPEPTIDE TRANSPORT ATP-BINDING PROTEIN APPD"/>
    <property type="match status" value="1"/>
</dbReference>
<keyword evidence="3" id="KW-0813">Transport</keyword>
<dbReference type="GO" id="GO:0005524">
    <property type="term" value="F:ATP binding"/>
    <property type="evidence" value="ECO:0007669"/>
    <property type="project" value="UniProtKB-KW"/>
</dbReference>
<evidence type="ECO:0000256" key="3">
    <source>
        <dbReference type="ARBA" id="ARBA00022448"/>
    </source>
</evidence>
<dbReference type="Pfam" id="PF00005">
    <property type="entry name" value="ABC_tran"/>
    <property type="match status" value="1"/>
</dbReference>
<keyword evidence="6 9" id="KW-0067">ATP-binding</keyword>
<protein>
    <submittedName>
        <fullName evidence="9">Peptide/nickel transport system ATP-binding protein</fullName>
    </submittedName>
</protein>
<evidence type="ECO:0000313" key="9">
    <source>
        <dbReference type="EMBL" id="SIT13504.1"/>
    </source>
</evidence>
<comment type="subcellular location">
    <subcellularLocation>
        <location evidence="1">Cell inner membrane</location>
        <topology evidence="1">Peripheral membrane protein</topology>
    </subcellularLocation>
</comment>
<dbReference type="GO" id="GO:0005886">
    <property type="term" value="C:plasma membrane"/>
    <property type="evidence" value="ECO:0007669"/>
    <property type="project" value="UniProtKB-SubCell"/>
</dbReference>
<sequence length="331" mass="35507">MTTPVLSVRGMTVEIPTRRGVLRPVDNVSFDIAEGEILGVVGESGAGKSMTGNAVIGLLDPPARIVSGEVLLKGEAVHTAKGEKLRRIRGKRMGMIFQDPLTSLNPLLTVGEQLSETILEHLPVSQSEAEKRAIAALDEVGIPAAAQRIDSYPHEFSGGMRQRVVIALALCAEPDLVIADEPTTALDVSVQAQIIALLKRLCRDKGVAVMLVTHDMGVIAEAADRVAVMYAGRMAELGPVREVLTRARHPYTAGLMGSTPLASQGQKRLRQIPGAMPRLEHLPDGCAFHPRCDRAEARCRQNPAPDLTACEGRAACWFPLPAQSEKEEVSA</sequence>
<dbReference type="PROSITE" id="PS00211">
    <property type="entry name" value="ABC_TRANSPORTER_1"/>
    <property type="match status" value="1"/>
</dbReference>
<dbReference type="PROSITE" id="PS50893">
    <property type="entry name" value="ABC_TRANSPORTER_2"/>
    <property type="match status" value="1"/>
</dbReference>
<evidence type="ECO:0000256" key="2">
    <source>
        <dbReference type="ARBA" id="ARBA00005417"/>
    </source>
</evidence>
<dbReference type="InterPro" id="IPR003593">
    <property type="entry name" value="AAA+_ATPase"/>
</dbReference>
<keyword evidence="7" id="KW-0472">Membrane</keyword>
<evidence type="ECO:0000256" key="7">
    <source>
        <dbReference type="ARBA" id="ARBA00023136"/>
    </source>
</evidence>
<dbReference type="AlphaFoldDB" id="A0A1N7PSA1"/>
<reference evidence="10" key="1">
    <citation type="submission" date="2017-01" db="EMBL/GenBank/DDBJ databases">
        <authorList>
            <person name="Varghese N."/>
            <person name="Submissions S."/>
        </authorList>
    </citation>
    <scope>NUCLEOTIDE SEQUENCE [LARGE SCALE GENOMIC DNA]</scope>
    <source>
        <strain evidence="10">DSM 29430</strain>
    </source>
</reference>
<dbReference type="STRING" id="633194.SAMN05421759_11942"/>
<dbReference type="InterPro" id="IPR013563">
    <property type="entry name" value="Oligopep_ABC_C"/>
</dbReference>
<dbReference type="InterPro" id="IPR017871">
    <property type="entry name" value="ABC_transporter-like_CS"/>
</dbReference>
<keyword evidence="10" id="KW-1185">Reference proteome</keyword>
<dbReference type="SUPFAM" id="SSF52540">
    <property type="entry name" value="P-loop containing nucleoside triphosphate hydrolases"/>
    <property type="match status" value="1"/>
</dbReference>
<dbReference type="OrthoDB" id="7957282at2"/>
<evidence type="ECO:0000256" key="5">
    <source>
        <dbReference type="ARBA" id="ARBA00022741"/>
    </source>
</evidence>
<evidence type="ECO:0000256" key="1">
    <source>
        <dbReference type="ARBA" id="ARBA00004417"/>
    </source>
</evidence>
<evidence type="ECO:0000313" key="10">
    <source>
        <dbReference type="Proteomes" id="UP000186684"/>
    </source>
</evidence>
<gene>
    <name evidence="9" type="ORF">SAMN05421759_11942</name>
</gene>
<evidence type="ECO:0000256" key="6">
    <source>
        <dbReference type="ARBA" id="ARBA00022840"/>
    </source>
</evidence>
<dbReference type="InterPro" id="IPR050388">
    <property type="entry name" value="ABC_Ni/Peptide_Import"/>
</dbReference>
<organism evidence="9 10">
    <name type="scientific">Roseivivax lentus</name>
    <dbReference type="NCBI Taxonomy" id="633194"/>
    <lineage>
        <taxon>Bacteria</taxon>
        <taxon>Pseudomonadati</taxon>
        <taxon>Pseudomonadota</taxon>
        <taxon>Alphaproteobacteria</taxon>
        <taxon>Rhodobacterales</taxon>
        <taxon>Roseobacteraceae</taxon>
        <taxon>Roseivivax</taxon>
    </lineage>
</organism>
<name>A0A1N7PSA1_9RHOB</name>
<dbReference type="EMBL" id="FTOQ01000019">
    <property type="protein sequence ID" value="SIT13504.1"/>
    <property type="molecule type" value="Genomic_DNA"/>
</dbReference>
<dbReference type="Proteomes" id="UP000186684">
    <property type="component" value="Unassembled WGS sequence"/>
</dbReference>